<dbReference type="Proteomes" id="UP000216998">
    <property type="component" value="Unassembled WGS sequence"/>
</dbReference>
<comment type="caution">
    <text evidence="1">The sequence shown here is derived from an EMBL/GenBank/DDBJ whole genome shotgun (WGS) entry which is preliminary data.</text>
</comment>
<dbReference type="Gene3D" id="2.150.10.10">
    <property type="entry name" value="Serralysin-like metalloprotease, C-terminal"/>
    <property type="match status" value="1"/>
</dbReference>
<accession>A0A255YTZ9</accession>
<dbReference type="Pfam" id="PF00353">
    <property type="entry name" value="HemolysinCabind"/>
    <property type="match status" value="1"/>
</dbReference>
<dbReference type="SUPFAM" id="SSF51120">
    <property type="entry name" value="beta-Roll"/>
    <property type="match status" value="1"/>
</dbReference>
<protein>
    <recommendedName>
        <fullName evidence="3">Peptidase M10 serralysin C-terminal domain-containing protein</fullName>
    </recommendedName>
</protein>
<dbReference type="RefSeq" id="WP_094457694.1">
    <property type="nucleotide sequence ID" value="NZ_NOXU01000031.1"/>
</dbReference>
<dbReference type="GO" id="GO:0005509">
    <property type="term" value="F:calcium ion binding"/>
    <property type="evidence" value="ECO:0007669"/>
    <property type="project" value="InterPro"/>
</dbReference>
<dbReference type="OrthoDB" id="7182023at2"/>
<keyword evidence="2" id="KW-1185">Reference proteome</keyword>
<organism evidence="1 2">
    <name type="scientific">Niveispirillum lacus</name>
    <dbReference type="NCBI Taxonomy" id="1981099"/>
    <lineage>
        <taxon>Bacteria</taxon>
        <taxon>Pseudomonadati</taxon>
        <taxon>Pseudomonadota</taxon>
        <taxon>Alphaproteobacteria</taxon>
        <taxon>Rhodospirillales</taxon>
        <taxon>Azospirillaceae</taxon>
        <taxon>Niveispirillum</taxon>
    </lineage>
</organism>
<gene>
    <name evidence="1" type="ORF">CHU95_17975</name>
</gene>
<dbReference type="EMBL" id="NOXU01000031">
    <property type="protein sequence ID" value="OYQ32659.1"/>
    <property type="molecule type" value="Genomic_DNA"/>
</dbReference>
<dbReference type="PROSITE" id="PS00330">
    <property type="entry name" value="HEMOLYSIN_CALCIUM"/>
    <property type="match status" value="3"/>
</dbReference>
<evidence type="ECO:0008006" key="3">
    <source>
        <dbReference type="Google" id="ProtNLM"/>
    </source>
</evidence>
<evidence type="ECO:0000313" key="1">
    <source>
        <dbReference type="EMBL" id="OYQ32659.1"/>
    </source>
</evidence>
<dbReference type="PRINTS" id="PR00313">
    <property type="entry name" value="CABNDNGRPT"/>
</dbReference>
<dbReference type="InterPro" id="IPR001343">
    <property type="entry name" value="Hemolysn_Ca-bd"/>
</dbReference>
<dbReference type="AlphaFoldDB" id="A0A255YTZ9"/>
<evidence type="ECO:0000313" key="2">
    <source>
        <dbReference type="Proteomes" id="UP000216998"/>
    </source>
</evidence>
<name>A0A255YTZ9_9PROT</name>
<sequence>MGELLNFIRTLRQSGHWTNQEKAELFRLTDSLSADRIEIETAMGISDQGDPWFVIYHAKTGNVLVHVARIGGTFVVHDMSRDLLVEGDDLRRLLNQASGQDLFAEAQNIGVLAALALVVDFYLSTEPAIAAETADAAMVDAMAPAALALSASPATERPLSFRHAPLPVSTEESDRSQAGMQTLLTRSSDLILADKTLAAELRSADGTRLTVPMSITSVLADADTLSLSAPPPPPVPALTLRGGEMHDLLIGSQGDDLLIGGAGNDTLIGGGGRDTLIGGDGDDMLVIDLLTVAHGGDGADRFVITDNLVGHWVALAEQGGTVTLHDQVRDFSVTEGDRLIFRTHDWTVTILTGGSGIALPLDDGRFTGTSVDIDINGDGQIDTTLNVVGNSRLGPNADDRPDAVTGLGTVTLSGLLPSAALDTGYWG</sequence>
<proteinExistence type="predicted"/>
<dbReference type="InterPro" id="IPR011049">
    <property type="entry name" value="Serralysin-like_metalloprot_C"/>
</dbReference>
<reference evidence="1 2" key="1">
    <citation type="submission" date="2017-07" db="EMBL/GenBank/DDBJ databases">
        <title>Niveispirillum cyanobacteriorum sp. nov., isolated from cyanobacterial aggregates in a eutrophic lake.</title>
        <authorList>
            <person name="Cai H."/>
        </authorList>
    </citation>
    <scope>NUCLEOTIDE SEQUENCE [LARGE SCALE GENOMIC DNA]</scope>
    <source>
        <strain evidence="2">TH1-14</strain>
    </source>
</reference>
<dbReference type="InterPro" id="IPR018511">
    <property type="entry name" value="Hemolysin-typ_Ca-bd_CS"/>
</dbReference>